<reference evidence="1 2" key="1">
    <citation type="submission" date="2012-04" db="EMBL/GenBank/DDBJ databases">
        <title>The Genome Sequence of Saprolegnia declina VS20.</title>
        <authorList>
            <consortium name="The Broad Institute Genome Sequencing Platform"/>
            <person name="Russ C."/>
            <person name="Nusbaum C."/>
            <person name="Tyler B."/>
            <person name="van West P."/>
            <person name="Dieguez-Uribeondo J."/>
            <person name="de Bruijn I."/>
            <person name="Tripathy S."/>
            <person name="Jiang R."/>
            <person name="Young S.K."/>
            <person name="Zeng Q."/>
            <person name="Gargeya S."/>
            <person name="Fitzgerald M."/>
            <person name="Haas B."/>
            <person name="Abouelleil A."/>
            <person name="Alvarado L."/>
            <person name="Arachchi H.M."/>
            <person name="Berlin A."/>
            <person name="Chapman S.B."/>
            <person name="Goldberg J."/>
            <person name="Griggs A."/>
            <person name="Gujja S."/>
            <person name="Hansen M."/>
            <person name="Howarth C."/>
            <person name="Imamovic A."/>
            <person name="Larimer J."/>
            <person name="McCowen C."/>
            <person name="Montmayeur A."/>
            <person name="Murphy C."/>
            <person name="Neiman D."/>
            <person name="Pearson M."/>
            <person name="Priest M."/>
            <person name="Roberts A."/>
            <person name="Saif S."/>
            <person name="Shea T."/>
            <person name="Sisk P."/>
            <person name="Sykes S."/>
            <person name="Wortman J."/>
            <person name="Nusbaum C."/>
            <person name="Birren B."/>
        </authorList>
    </citation>
    <scope>NUCLEOTIDE SEQUENCE [LARGE SCALE GENOMIC DNA]</scope>
    <source>
        <strain evidence="1 2">VS20</strain>
    </source>
</reference>
<dbReference type="EMBL" id="JH767139">
    <property type="protein sequence ID" value="EQC39257.1"/>
    <property type="molecule type" value="Genomic_DNA"/>
</dbReference>
<dbReference type="OMA" id="INAKEPY"/>
<name>T0S987_SAPDV</name>
<keyword evidence="2" id="KW-1185">Reference proteome</keyword>
<dbReference type="Proteomes" id="UP000030762">
    <property type="component" value="Unassembled WGS sequence"/>
</dbReference>
<proteinExistence type="predicted"/>
<gene>
    <name evidence="1" type="ORF">SDRG_03462</name>
</gene>
<dbReference type="InterPro" id="IPR010736">
    <property type="entry name" value="SHIPPO-rpt"/>
</dbReference>
<accession>T0S987</accession>
<dbReference type="OrthoDB" id="64449at2759"/>
<dbReference type="Pfam" id="PF07004">
    <property type="entry name" value="SHIPPO-rpt"/>
    <property type="match status" value="1"/>
</dbReference>
<evidence type="ECO:0000313" key="2">
    <source>
        <dbReference type="Proteomes" id="UP000030762"/>
    </source>
</evidence>
<dbReference type="VEuPathDB" id="FungiDB:SDRG_03462"/>
<dbReference type="RefSeq" id="XP_008607318.1">
    <property type="nucleotide sequence ID" value="XM_008609096.1"/>
</dbReference>
<sequence>MGQQRKPPWRETLSCKVARAKAVARSTNDDEMRGNPYHAVLSILPTDLYEEKRAFAAKTCRGKLPLKPEKGRDPYGVAADQIDNNIPLGIYDTDRGRNQGIAKAVASSQQTYAPAFKSRRGRFLGVPNYKLSTHAINAKEPYANPEQMGPGTYKLRPTTLVIKHLHEPGYTFTSQVDRFESPQRSYAESTTTTALPSTLGKAPVSTVAVSMTPRFTSDSTFPENYASSKQQRIFYPPDIVYDKPLTKDTIQDRVATTHVKYSAMTSQAGRLVSTASMVHNTVGAPRLHASTGDALGPGAYATPSTFAKPATSSVLPQVSEHSKDRFGMKATKQAQCIETRFRRFCIS</sequence>
<protein>
    <submittedName>
        <fullName evidence="1">Uncharacterized protein</fullName>
    </submittedName>
</protein>
<organism evidence="1 2">
    <name type="scientific">Saprolegnia diclina (strain VS20)</name>
    <dbReference type="NCBI Taxonomy" id="1156394"/>
    <lineage>
        <taxon>Eukaryota</taxon>
        <taxon>Sar</taxon>
        <taxon>Stramenopiles</taxon>
        <taxon>Oomycota</taxon>
        <taxon>Saprolegniomycetes</taxon>
        <taxon>Saprolegniales</taxon>
        <taxon>Saprolegniaceae</taxon>
        <taxon>Saprolegnia</taxon>
    </lineage>
</organism>
<dbReference type="InParanoid" id="T0S987"/>
<evidence type="ECO:0000313" key="1">
    <source>
        <dbReference type="EMBL" id="EQC39257.1"/>
    </source>
</evidence>
<dbReference type="AlphaFoldDB" id="T0S987"/>
<dbReference type="GeneID" id="19944189"/>